<dbReference type="Proteomes" id="UP000019384">
    <property type="component" value="Unassembled WGS sequence"/>
</dbReference>
<comment type="catalytic activity">
    <reaction evidence="4 5">
        <text>L-kynurenine + H2O = anthranilate + L-alanine + H(+)</text>
        <dbReference type="Rhea" id="RHEA:16813"/>
        <dbReference type="ChEBI" id="CHEBI:15377"/>
        <dbReference type="ChEBI" id="CHEBI:15378"/>
        <dbReference type="ChEBI" id="CHEBI:16567"/>
        <dbReference type="ChEBI" id="CHEBI:57959"/>
        <dbReference type="ChEBI" id="CHEBI:57972"/>
        <dbReference type="EC" id="3.7.1.3"/>
    </reaction>
</comment>
<comment type="pathway">
    <text evidence="4 5">Cofactor biosynthesis; NAD(+) biosynthesis; quinolinate from L-kynurenine: step 2/3.</text>
</comment>
<dbReference type="GO" id="GO:0034354">
    <property type="term" value="P:'de novo' NAD+ biosynthetic process from L-tryptophan"/>
    <property type="evidence" value="ECO:0007669"/>
    <property type="project" value="UniProtKB-UniRule"/>
</dbReference>
<evidence type="ECO:0000256" key="2">
    <source>
        <dbReference type="ARBA" id="ARBA00022801"/>
    </source>
</evidence>
<dbReference type="Gene3D" id="3.40.640.10">
    <property type="entry name" value="Type I PLP-dependent aspartate aminotransferase-like (Major domain)"/>
    <property type="match status" value="1"/>
</dbReference>
<dbReference type="GO" id="GO:0097268">
    <property type="term" value="C:cytoophidium"/>
    <property type="evidence" value="ECO:0007669"/>
    <property type="project" value="EnsemblFungi"/>
</dbReference>
<dbReference type="EMBL" id="HG793129">
    <property type="protein sequence ID" value="CDK28539.1"/>
    <property type="molecule type" value="Genomic_DNA"/>
</dbReference>
<comment type="caution">
    <text evidence="4">Lacks conserved residue(s) required for the propagation of feature annotation.</text>
</comment>
<dbReference type="AlphaFoldDB" id="W6MPD6"/>
<dbReference type="UniPathway" id="UPA00253">
    <property type="reaction ID" value="UER00329"/>
</dbReference>
<comment type="similarity">
    <text evidence="4 5">Belongs to the kynureninase family.</text>
</comment>
<comment type="subcellular location">
    <subcellularLocation>
        <location evidence="4 5">Cytoplasm</location>
    </subcellularLocation>
</comment>
<dbReference type="PIRSF" id="PIRSF038800">
    <property type="entry name" value="KYNU"/>
    <property type="match status" value="1"/>
</dbReference>
<dbReference type="GO" id="GO:0005737">
    <property type="term" value="C:cytoplasm"/>
    <property type="evidence" value="ECO:0007669"/>
    <property type="project" value="UniProtKB-SubCell"/>
</dbReference>
<comment type="function">
    <text evidence="4 5">Catalyzes the cleavage of L-kynurenine (L-Kyn) and L-3-hydroxykynurenine (L-3OHKyn) into anthranilic acid (AA) and 3-hydroxyanthranilic acid (3-OHAA), respectively.</text>
</comment>
<dbReference type="HAMAP" id="MF_01970">
    <property type="entry name" value="Kynureninase"/>
    <property type="match status" value="1"/>
</dbReference>
<feature type="binding site" evidence="4">
    <location>
        <position position="315"/>
    </location>
    <ligand>
        <name>pyridoxal 5'-phosphate</name>
        <dbReference type="ChEBI" id="CHEBI:597326"/>
    </ligand>
</feature>
<feature type="binding site" evidence="4">
    <location>
        <position position="118"/>
    </location>
    <ligand>
        <name>pyridoxal 5'-phosphate</name>
        <dbReference type="ChEBI" id="CHEBI:597326"/>
    </ligand>
</feature>
<evidence type="ECO:0000256" key="1">
    <source>
        <dbReference type="ARBA" id="ARBA00022642"/>
    </source>
</evidence>
<proteinExistence type="inferred from homology"/>
<organism evidence="6 7">
    <name type="scientific">Kuraishia capsulata CBS 1993</name>
    <dbReference type="NCBI Taxonomy" id="1382522"/>
    <lineage>
        <taxon>Eukaryota</taxon>
        <taxon>Fungi</taxon>
        <taxon>Dikarya</taxon>
        <taxon>Ascomycota</taxon>
        <taxon>Saccharomycotina</taxon>
        <taxon>Pichiomycetes</taxon>
        <taxon>Pichiales</taxon>
        <taxon>Pichiaceae</taxon>
        <taxon>Kuraishia</taxon>
    </lineage>
</organism>
<dbReference type="InterPro" id="IPR015421">
    <property type="entry name" value="PyrdxlP-dep_Trfase_major"/>
</dbReference>
<dbReference type="FunFam" id="3.40.640.10:FF:000031">
    <property type="entry name" value="Kynureninase"/>
    <property type="match status" value="1"/>
</dbReference>
<keyword evidence="1 4" id="KW-0662">Pyridine nucleotide biosynthesis</keyword>
<name>W6MPD6_9ASCO</name>
<dbReference type="UniPathway" id="UPA00334">
    <property type="reaction ID" value="UER00455"/>
</dbReference>
<dbReference type="PANTHER" id="PTHR14084:SF0">
    <property type="entry name" value="KYNURENINASE"/>
    <property type="match status" value="1"/>
</dbReference>
<sequence length="447" mass="49703">MPSSDSGLSEAIALDKLSVTYRDEFNIPTAESFGGTVPEVQGPITYLAGNSLGLMPKATRNAINDELDAWSARAVDSHFRHPIDDAHNWMDVDLPLVPSLAKIVGAKESEVACMGTLTMNLNALLAAFYRPTATRFKILFEKKAFPSDFYAFLNAVKLRGFSPEEALIQIEPRKGEFTIRTEDILESIDKNGDEIALVCFPGIQYYTGQFFDLKTITDFGHSKGCIVGWDLAHVAGNIPVKLHDLDVDFACWCSYKYLNSGPGGIGCIFVHERWSKAETQIPRVAGWWGNNREKRFEMLEEFDPIPSALGFRQSNPSVLDVVALHTSLKMFERVGGIDVLFEKSRKLTKFLEDQLHKSPFYLEAGELDNKVGFTIITPTDPNSRGAQLSVLFSSHALMEKVNSYLQAHGIVCDERKPSVIRIAPTALYNTFEDVFRTVDAINTGIST</sequence>
<feature type="binding site" evidence="4">
    <location>
        <position position="255"/>
    </location>
    <ligand>
        <name>pyridoxal 5'-phosphate</name>
        <dbReference type="ChEBI" id="CHEBI:597326"/>
    </ligand>
</feature>
<dbReference type="GO" id="GO:0043420">
    <property type="term" value="P:anthranilate metabolic process"/>
    <property type="evidence" value="ECO:0007669"/>
    <property type="project" value="UniProtKB-UniRule"/>
</dbReference>
<evidence type="ECO:0000256" key="4">
    <source>
        <dbReference type="HAMAP-Rule" id="MF_03017"/>
    </source>
</evidence>
<dbReference type="OrthoDB" id="5978656at2759"/>
<comment type="cofactor">
    <cofactor evidence="4 5">
        <name>pyridoxal 5'-phosphate</name>
        <dbReference type="ChEBI" id="CHEBI:597326"/>
    </cofactor>
</comment>
<dbReference type="Pfam" id="PF22580">
    <property type="entry name" value="KYNU_C"/>
    <property type="match status" value="1"/>
</dbReference>
<feature type="binding site" evidence="4">
    <location>
        <position position="117"/>
    </location>
    <ligand>
        <name>pyridoxal 5'-phosphate</name>
        <dbReference type="ChEBI" id="CHEBI:597326"/>
    </ligand>
</feature>
<dbReference type="EC" id="3.7.1.3" evidence="4 5"/>
<keyword evidence="4 5" id="KW-0963">Cytoplasm</keyword>
<comment type="pathway">
    <text evidence="4 5">Amino-acid degradation; L-kynurenine degradation; L-alanine and anthranilate from L-kynurenine: step 1/1.</text>
</comment>
<feature type="binding site" evidence="4">
    <location>
        <position position="230"/>
    </location>
    <ligand>
        <name>pyridoxal 5'-phosphate</name>
        <dbReference type="ChEBI" id="CHEBI:597326"/>
    </ligand>
</feature>
<feature type="binding site" evidence="4">
    <location>
        <position position="233"/>
    </location>
    <ligand>
        <name>pyridoxal 5'-phosphate</name>
        <dbReference type="ChEBI" id="CHEBI:597326"/>
    </ligand>
</feature>
<dbReference type="GO" id="GO:0019441">
    <property type="term" value="P:L-tryptophan catabolic process to kynurenine"/>
    <property type="evidence" value="ECO:0007669"/>
    <property type="project" value="TreeGrafter"/>
</dbReference>
<evidence type="ECO:0000256" key="5">
    <source>
        <dbReference type="PIRNR" id="PIRNR038800"/>
    </source>
</evidence>
<keyword evidence="3 4" id="KW-0663">Pyridoxal phosphate</keyword>
<dbReference type="Gene3D" id="3.90.1150.10">
    <property type="entry name" value="Aspartate Aminotransferase, domain 1"/>
    <property type="match status" value="1"/>
</dbReference>
<feature type="binding site" evidence="4">
    <location>
        <position position="287"/>
    </location>
    <ligand>
        <name>pyridoxal 5'-phosphate</name>
        <dbReference type="ChEBI" id="CHEBI:597326"/>
    </ligand>
</feature>
<reference evidence="6" key="2">
    <citation type="submission" date="2014-02" db="EMBL/GenBank/DDBJ databases">
        <title>Complete DNA sequence of /Kuraishia capsulata/ illustrates novel genomic features among budding yeasts (/Saccharomycotina/).</title>
        <authorList>
            <person name="Morales L."/>
            <person name="Noel B."/>
            <person name="Porcel B."/>
            <person name="Marcet-Houben M."/>
            <person name="Hullo M-F."/>
            <person name="Sacerdot C."/>
            <person name="Tekaia F."/>
            <person name="Leh-Louis V."/>
            <person name="Despons L."/>
            <person name="Khanna V."/>
            <person name="Aury J-M."/>
            <person name="Barbe V."/>
            <person name="Couloux A."/>
            <person name="Labadie K."/>
            <person name="Pelletier E."/>
            <person name="Souciet J-L."/>
            <person name="Boekhout T."/>
            <person name="Gabaldon T."/>
            <person name="Wincker P."/>
            <person name="Dujon B."/>
        </authorList>
    </citation>
    <scope>NUCLEOTIDE SEQUENCE</scope>
    <source>
        <strain evidence="6">CBS 1993</strain>
    </source>
</reference>
<gene>
    <name evidence="4" type="primary">BNA5</name>
    <name evidence="6" type="ORF">KUCA_T00004522001</name>
</gene>
<dbReference type="GO" id="GO:0097053">
    <property type="term" value="P:L-kynurenine catabolic process"/>
    <property type="evidence" value="ECO:0007669"/>
    <property type="project" value="UniProtKB-UniRule"/>
</dbReference>
<dbReference type="STRING" id="1382522.W6MPD6"/>
<evidence type="ECO:0000313" key="7">
    <source>
        <dbReference type="Proteomes" id="UP000019384"/>
    </source>
</evidence>
<accession>W6MPD6</accession>
<dbReference type="InterPro" id="IPR015424">
    <property type="entry name" value="PyrdxlP-dep_Trfase"/>
</dbReference>
<dbReference type="PANTHER" id="PTHR14084">
    <property type="entry name" value="KYNURENINASE"/>
    <property type="match status" value="1"/>
</dbReference>
<comment type="subunit">
    <text evidence="4 5">Homodimer.</text>
</comment>
<keyword evidence="7" id="KW-1185">Reference proteome</keyword>
<dbReference type="HOGENOM" id="CLU_003433_4_0_1"/>
<dbReference type="GO" id="GO:0030170">
    <property type="term" value="F:pyridoxal phosphate binding"/>
    <property type="evidence" value="ECO:0007669"/>
    <property type="project" value="UniProtKB-UniRule"/>
</dbReference>
<dbReference type="InterPro" id="IPR010111">
    <property type="entry name" value="Kynureninase"/>
</dbReference>
<dbReference type="NCBIfam" id="TIGR01814">
    <property type="entry name" value="kynureninase"/>
    <property type="match status" value="1"/>
</dbReference>
<dbReference type="GO" id="GO:0030429">
    <property type="term" value="F:kynureninase activity"/>
    <property type="evidence" value="ECO:0007669"/>
    <property type="project" value="UniProtKB-UniRule"/>
</dbReference>
<dbReference type="GO" id="GO:0019805">
    <property type="term" value="P:quinolinate biosynthetic process"/>
    <property type="evidence" value="ECO:0007669"/>
    <property type="project" value="UniProtKB-UniRule"/>
</dbReference>
<feature type="modified residue" description="N6-(pyridoxal phosphate)lysine" evidence="4">
    <location>
        <position position="256"/>
    </location>
</feature>
<dbReference type="SUPFAM" id="SSF53383">
    <property type="entry name" value="PLP-dependent transferases"/>
    <property type="match status" value="1"/>
</dbReference>
<reference evidence="6" key="1">
    <citation type="submission" date="2013-12" db="EMBL/GenBank/DDBJ databases">
        <authorList>
            <person name="Genoscope - CEA"/>
        </authorList>
    </citation>
    <scope>NUCLEOTIDE SEQUENCE</scope>
    <source>
        <strain evidence="6">CBS 1993</strain>
    </source>
</reference>
<feature type="binding site" evidence="4">
    <location>
        <begin position="145"/>
        <end position="148"/>
    </location>
    <ligand>
        <name>pyridoxal 5'-phosphate</name>
        <dbReference type="ChEBI" id="CHEBI:597326"/>
    </ligand>
</feature>
<keyword evidence="2 4" id="KW-0378">Hydrolase</keyword>
<comment type="catalytic activity">
    <reaction evidence="5">
        <text>3-hydroxy-L-kynurenine + H2O = 3-hydroxyanthranilate + L-alanine + H(+)</text>
        <dbReference type="Rhea" id="RHEA:25143"/>
        <dbReference type="ChEBI" id="CHEBI:15377"/>
        <dbReference type="ChEBI" id="CHEBI:15378"/>
        <dbReference type="ChEBI" id="CHEBI:36559"/>
        <dbReference type="ChEBI" id="CHEBI:57972"/>
        <dbReference type="ChEBI" id="CHEBI:58125"/>
        <dbReference type="EC" id="3.7.1.3"/>
    </reaction>
</comment>
<evidence type="ECO:0000256" key="3">
    <source>
        <dbReference type="ARBA" id="ARBA00022898"/>
    </source>
</evidence>
<protein>
    <recommendedName>
        <fullName evidence="4 5">Kynureninase</fullName>
        <ecNumber evidence="4 5">3.7.1.3</ecNumber>
    </recommendedName>
    <alternativeName>
        <fullName evidence="4">Biosynthesis of nicotinic acid protein 5</fullName>
    </alternativeName>
    <alternativeName>
        <fullName evidence="4">L-kynurenine hydrolase</fullName>
    </alternativeName>
</protein>
<dbReference type="InterPro" id="IPR015422">
    <property type="entry name" value="PyrdxlP-dep_Trfase_small"/>
</dbReference>
<evidence type="ECO:0000313" key="6">
    <source>
        <dbReference type="EMBL" id="CDK28539.1"/>
    </source>
</evidence>